<dbReference type="EMBL" id="SIRE01000022">
    <property type="protein sequence ID" value="TBL72979.1"/>
    <property type="molecule type" value="Genomic_DNA"/>
</dbReference>
<evidence type="ECO:0000313" key="3">
    <source>
        <dbReference type="EMBL" id="TBL72979.1"/>
    </source>
</evidence>
<gene>
    <name evidence="3" type="ORF">EYB31_27520</name>
</gene>
<dbReference type="PROSITE" id="PS51272">
    <property type="entry name" value="SLH"/>
    <property type="match status" value="3"/>
</dbReference>
<keyword evidence="4" id="KW-1185">Reference proteome</keyword>
<sequence>MKRFSRKWISAAIIMSMLISLLPPLSAFAAAQLMITNISYVNADAPDSSKTVDRLTVNPSTLNVTINGFTEDQINNIYYEIVNINTGKISTEKTNKPVKSSSNNNEITFTNISYTEGLNKVTVKYGDTSIISSLPGWVYFTPVSNITDLQFNGAPFLDDLMYPTAPPYTSLSITGTAGNASQIQATVNGTVYNPSVFNRGRFSYYVNTGRPNDLNFTPGDNEIMFIARNGTNYYTIKKSFVYNNGKSFAYNAYIKQVEDIKPAAKLATIPTVSNDTAATPPHWSTNVAITAKLKNNFTGGVRDYESVDIFTLGKGQDFVANYNFNTGVITETNNTTTIIPDPSTGRVSTAVYDSASSTTAFEVYDFTTQLPTNTGTKFQQVVFQFKKHNGDSLTSVYSYYFQDNAQAYVDHVAKVVNPLAQPAQQAEVNLSDLGKTQINELPAVLKVYTNENAQFVKVKLNGSAYNDGVTVDRDANNEPIYQVQSTTNAAGDPIYFAQVSIQGIQDGDATLQVIPYKPDGSGTQIANPAGQKSYSIVISGAPYIILSNLYNGMVVNNELKISCTVAPAAPDGPCITGRVVNLPVAEYGNVQLSVNNQIVQDTNGKNPFDSTLPYIVTTADASQGSFTIPSAMLSGFFTNDGKKTIRFDIYIGGKLVTQTSYDIFVLTDDVPLVNSFIPKETGTTTKFVAGSKADTYSTNETSVQLVGDMANSDVLNGTATVRYRKTGDINFTTISPTVGLPPNTGYESVQQSGATPPFTETFTTNPITLDQYGDYTFEVTARNSSGLVVTRSLVITREPQPYTVLSPPLIKNSDGKDQANINQNFQKIRIRADKADSVLVGKELAVKEASTAATLNQDIFAYELIGLKAGKNEIKFTIVRGKDKLSGSFILNYVNTPIEGAQEKQKLQSKMKVFDGDIEISFPKDTKLMKNDRSLADQYLTTDRQILFGIARNEDGMVDKYLEGGLNINTNPPTDQTARNFLAEPTGRFIPASKRYWIDAGIIPAPTSTLNFSLEDALRGSGTLPLNPTDSTTRLFVRNITDLVVPNKIGTITLKFDGAIRDDAWKYVTVYQYGIFNEYSGGGKQVAEWRNIGGVIDLKKNTITVPLKSFGYFQVMYMNDSFNDVTDHKYARDSMDTLYSKGIMKSKDPGLFYPTDAVTRGEFVTMLVDIFDIPLENEDTKTRTTDQNDPAYMGTFDDVRRDRTLTGSNGLYDFLHIEAAARAGIVRGTASGLFLPAEAITRQDAAVMIARAADLKVESDPAKALTPLQKSFTDASLINAYSRGSVSAIVKAGLIEGVENALLQGQTKKTYRFDPLENMSRADASIIAMRVLKQQKKVPK</sequence>
<organism evidence="3 4">
    <name type="scientific">Paenibacillus thalictri</name>
    <dbReference type="NCBI Taxonomy" id="2527873"/>
    <lineage>
        <taxon>Bacteria</taxon>
        <taxon>Bacillati</taxon>
        <taxon>Bacillota</taxon>
        <taxon>Bacilli</taxon>
        <taxon>Bacillales</taxon>
        <taxon>Paenibacillaceae</taxon>
        <taxon>Paenibacillus</taxon>
    </lineage>
</organism>
<dbReference type="Proteomes" id="UP000293142">
    <property type="component" value="Unassembled WGS sequence"/>
</dbReference>
<evidence type="ECO:0000259" key="2">
    <source>
        <dbReference type="PROSITE" id="PS51272"/>
    </source>
</evidence>
<feature type="domain" description="SLH" evidence="2">
    <location>
        <begin position="1118"/>
        <end position="1181"/>
    </location>
</feature>
<dbReference type="RefSeq" id="WP_131016698.1">
    <property type="nucleotide sequence ID" value="NZ_SIRE01000022.1"/>
</dbReference>
<feature type="chain" id="PRO_5020742760" evidence="1">
    <location>
        <begin position="30"/>
        <end position="1340"/>
    </location>
</feature>
<feature type="signal peptide" evidence="1">
    <location>
        <begin position="1"/>
        <end position="29"/>
    </location>
</feature>
<accession>A0A4Q9DIG2</accession>
<keyword evidence="1" id="KW-0732">Signal</keyword>
<proteinExistence type="predicted"/>
<dbReference type="OrthoDB" id="1805600at2"/>
<reference evidence="3 4" key="1">
    <citation type="submission" date="2019-02" db="EMBL/GenBank/DDBJ databases">
        <title>Paenibacillus sp. nov., isolated from surface-sterilized tissue of Thalictrum simplex L.</title>
        <authorList>
            <person name="Tuo L."/>
        </authorList>
    </citation>
    <scope>NUCLEOTIDE SEQUENCE [LARGE SCALE GENOMIC DNA]</scope>
    <source>
        <strain evidence="3 4">N2SHLJ1</strain>
    </source>
</reference>
<dbReference type="Pfam" id="PF00395">
    <property type="entry name" value="SLH"/>
    <property type="match status" value="2"/>
</dbReference>
<protein>
    <submittedName>
        <fullName evidence="3">S-layer homology domain-containing protein</fullName>
    </submittedName>
</protein>
<feature type="domain" description="SLH" evidence="2">
    <location>
        <begin position="1269"/>
        <end position="1340"/>
    </location>
</feature>
<dbReference type="InterPro" id="IPR001119">
    <property type="entry name" value="SLH_dom"/>
</dbReference>
<evidence type="ECO:0000313" key="4">
    <source>
        <dbReference type="Proteomes" id="UP000293142"/>
    </source>
</evidence>
<name>A0A4Q9DIG2_9BACL</name>
<feature type="domain" description="SLH" evidence="2">
    <location>
        <begin position="1200"/>
        <end position="1263"/>
    </location>
</feature>
<evidence type="ECO:0000256" key="1">
    <source>
        <dbReference type="SAM" id="SignalP"/>
    </source>
</evidence>
<comment type="caution">
    <text evidence="3">The sequence shown here is derived from an EMBL/GenBank/DDBJ whole genome shotgun (WGS) entry which is preliminary data.</text>
</comment>